<feature type="transmembrane region" description="Helical" evidence="10">
    <location>
        <begin position="102"/>
        <end position="120"/>
    </location>
</feature>
<dbReference type="GO" id="GO:0036503">
    <property type="term" value="P:ERAD pathway"/>
    <property type="evidence" value="ECO:0007669"/>
    <property type="project" value="UniProtKB-ARBA"/>
</dbReference>
<feature type="disulfide bond" evidence="7">
    <location>
        <begin position="480"/>
        <end position="509"/>
    </location>
</feature>
<evidence type="ECO:0000256" key="10">
    <source>
        <dbReference type="SAM" id="Phobius"/>
    </source>
</evidence>
<comment type="caution">
    <text evidence="11">The sequence shown here is derived from an EMBL/GenBank/DDBJ whole genome shotgun (WGS) entry which is preliminary data.</text>
</comment>
<dbReference type="InterPro" id="IPR050749">
    <property type="entry name" value="Glycosyl_Hydrolase_47"/>
</dbReference>
<dbReference type="GO" id="GO:0016020">
    <property type="term" value="C:membrane"/>
    <property type="evidence" value="ECO:0007669"/>
    <property type="project" value="InterPro"/>
</dbReference>
<keyword evidence="4 8" id="KW-0378">Hydrolase</keyword>
<keyword evidence="8" id="KW-0326">Glycosidase</keyword>
<dbReference type="GO" id="GO:0005509">
    <property type="term" value="F:calcium ion binding"/>
    <property type="evidence" value="ECO:0007669"/>
    <property type="project" value="InterPro"/>
</dbReference>
<dbReference type="PANTHER" id="PTHR11742">
    <property type="entry name" value="MANNOSYL-OLIGOSACCHARIDE ALPHA-1,2-MANNOSIDASE-RELATED"/>
    <property type="match status" value="1"/>
</dbReference>
<dbReference type="GO" id="GO:0005783">
    <property type="term" value="C:endoplasmic reticulum"/>
    <property type="evidence" value="ECO:0007669"/>
    <property type="project" value="TreeGrafter"/>
</dbReference>
<evidence type="ECO:0000256" key="8">
    <source>
        <dbReference type="RuleBase" id="RU361193"/>
    </source>
</evidence>
<comment type="similarity">
    <text evidence="3 8">Belongs to the glycosyl hydrolase 47 family.</text>
</comment>
<keyword evidence="5 7" id="KW-1015">Disulfide bond</keyword>
<name>A0AAD5RYK3_9PEZI</name>
<feature type="region of interest" description="Disordered" evidence="9">
    <location>
        <begin position="1"/>
        <end position="22"/>
    </location>
</feature>
<evidence type="ECO:0000256" key="5">
    <source>
        <dbReference type="ARBA" id="ARBA00023157"/>
    </source>
</evidence>
<protein>
    <recommendedName>
        <fullName evidence="8">alpha-1,2-Mannosidase</fullName>
        <ecNumber evidence="8">3.2.1.-</ecNumber>
    </recommendedName>
</protein>
<organism evidence="11 12">
    <name type="scientific">Zalerion maritima</name>
    <dbReference type="NCBI Taxonomy" id="339359"/>
    <lineage>
        <taxon>Eukaryota</taxon>
        <taxon>Fungi</taxon>
        <taxon>Dikarya</taxon>
        <taxon>Ascomycota</taxon>
        <taxon>Pezizomycotina</taxon>
        <taxon>Sordariomycetes</taxon>
        <taxon>Lulworthiomycetidae</taxon>
        <taxon>Lulworthiales</taxon>
        <taxon>Lulworthiaceae</taxon>
        <taxon>Zalerion</taxon>
    </lineage>
</organism>
<evidence type="ECO:0000313" key="11">
    <source>
        <dbReference type="EMBL" id="KAJ2902120.1"/>
    </source>
</evidence>
<evidence type="ECO:0000256" key="1">
    <source>
        <dbReference type="ARBA" id="ARBA00001913"/>
    </source>
</evidence>
<evidence type="ECO:0000256" key="6">
    <source>
        <dbReference type="PIRSR" id="PIRSR601382-2"/>
    </source>
</evidence>
<comment type="pathway">
    <text evidence="2">Protein modification; protein glycosylation.</text>
</comment>
<dbReference type="AlphaFoldDB" id="A0AAD5RYK3"/>
<dbReference type="SUPFAM" id="SSF48225">
    <property type="entry name" value="Seven-hairpin glycosidases"/>
    <property type="match status" value="1"/>
</dbReference>
<evidence type="ECO:0000256" key="9">
    <source>
        <dbReference type="SAM" id="MobiDB-lite"/>
    </source>
</evidence>
<accession>A0AAD5RYK3</accession>
<evidence type="ECO:0000256" key="2">
    <source>
        <dbReference type="ARBA" id="ARBA00004922"/>
    </source>
</evidence>
<proteinExistence type="inferred from homology"/>
<keyword evidence="10" id="KW-0812">Transmembrane</keyword>
<keyword evidence="6" id="KW-0479">Metal-binding</keyword>
<keyword evidence="10" id="KW-0472">Membrane</keyword>
<evidence type="ECO:0000313" key="12">
    <source>
        <dbReference type="Proteomes" id="UP001201980"/>
    </source>
</evidence>
<comment type="cofactor">
    <cofactor evidence="1 6">
        <name>Ca(2+)</name>
        <dbReference type="ChEBI" id="CHEBI:29108"/>
    </cofactor>
</comment>
<dbReference type="GO" id="GO:0004571">
    <property type="term" value="F:mannosyl-oligosaccharide 1,2-alpha-mannosidase activity"/>
    <property type="evidence" value="ECO:0007669"/>
    <property type="project" value="InterPro"/>
</dbReference>
<dbReference type="EMBL" id="JAKWBI020000124">
    <property type="protein sequence ID" value="KAJ2902120.1"/>
    <property type="molecule type" value="Genomic_DNA"/>
</dbReference>
<dbReference type="InterPro" id="IPR012341">
    <property type="entry name" value="6hp_glycosidase-like_sf"/>
</dbReference>
<dbReference type="Gene3D" id="1.50.10.10">
    <property type="match status" value="1"/>
</dbReference>
<keyword evidence="6" id="KW-0106">Calcium</keyword>
<dbReference type="InterPro" id="IPR001382">
    <property type="entry name" value="Glyco_hydro_47"/>
</dbReference>
<evidence type="ECO:0000256" key="4">
    <source>
        <dbReference type="ARBA" id="ARBA00022801"/>
    </source>
</evidence>
<feature type="region of interest" description="Disordered" evidence="9">
    <location>
        <begin position="39"/>
        <end position="69"/>
    </location>
</feature>
<sequence>MNAQGPGAATPGPASAPARADSRSNLISSLNKNSRANIGYGTLARNHPSSNNQTQHAPNPAPRQTTPIRHFALRRRYTTSYRLPKHNRPPLLVTLFKNPVRLIPIVLVVAAVVAFIYTFPRDLVPPGADPGLDPHRPIRYRKSTFDWAEVNQRFPVPVRDRKAIPSGPGKDMRAVQHNFGPTYASDPATESRRTAVRRVAKDSWLAYRNKAWGRDTLRPVTGTGKDNRAGWALSLVEALDTLWIMELKSEFHEAAALAAEMDFGLSAASGLFTVDLATRYLGGYLGAYELSGLNPLLLKAKELGEMVYLAFDTRDRMPADWFSFEGARTGRLTPGQRTESNIVGLVLELTRLGQITSDNRYYDAADRLMAFLGSTQMETRLPGLWPEQLDLRRGEVGRDNVFCISGASVGLYQALPSMHMLTGGLEGRYAGMYRRAMSTLQDELLWRPTLPSNDDVIFPGTLYAHRDRTDLVAQTSSTGCTLASVLAVGGKLFDLPHQQSLSVRLADSCVWAHRQFPTNLIPMTFNMLKCPRLDGCEWDEREWLDERRDRRLTEGFTHVPDRRYLSGPETARSLFVLWRTTGRKDLRHIAFDVFEKMLQETQTHNGYAGVDDVLQKPEGDNGYIDVSESYWLGSTLKFFYLMYTHPGCLDLDDWVFSTTGHPLRRPISGAQKEKRGSDDASGL</sequence>
<dbReference type="PANTHER" id="PTHR11742:SF89">
    <property type="entry name" value="ALPHA-1,2-MANNOSIDASE"/>
    <property type="match status" value="1"/>
</dbReference>
<evidence type="ECO:0000256" key="3">
    <source>
        <dbReference type="ARBA" id="ARBA00007658"/>
    </source>
</evidence>
<feature type="compositionally biased region" description="Low complexity" evidence="9">
    <location>
        <begin position="1"/>
        <end position="19"/>
    </location>
</feature>
<gene>
    <name evidence="11" type="ORF">MKZ38_001029</name>
</gene>
<keyword evidence="12" id="KW-1185">Reference proteome</keyword>
<dbReference type="Proteomes" id="UP001201980">
    <property type="component" value="Unassembled WGS sequence"/>
</dbReference>
<dbReference type="PRINTS" id="PR00747">
    <property type="entry name" value="GLYHDRLASE47"/>
</dbReference>
<dbReference type="EC" id="3.2.1.-" evidence="8"/>
<feature type="binding site" evidence="6">
    <location>
        <position position="658"/>
    </location>
    <ligand>
        <name>Ca(2+)</name>
        <dbReference type="ChEBI" id="CHEBI:29108"/>
    </ligand>
</feature>
<feature type="compositionally biased region" description="Polar residues" evidence="9">
    <location>
        <begin position="47"/>
        <end position="67"/>
    </location>
</feature>
<dbReference type="Pfam" id="PF01532">
    <property type="entry name" value="Glyco_hydro_47"/>
    <property type="match status" value="1"/>
</dbReference>
<evidence type="ECO:0000256" key="7">
    <source>
        <dbReference type="PIRSR" id="PIRSR601382-3"/>
    </source>
</evidence>
<dbReference type="InterPro" id="IPR036026">
    <property type="entry name" value="Seven-hairpin_glycosidases"/>
</dbReference>
<reference evidence="11" key="1">
    <citation type="submission" date="2022-07" db="EMBL/GenBank/DDBJ databases">
        <title>Draft genome sequence of Zalerion maritima ATCC 34329, a (micro)plastics degrading marine fungus.</title>
        <authorList>
            <person name="Paco A."/>
            <person name="Goncalves M.F.M."/>
            <person name="Rocha-Santos T.A.P."/>
            <person name="Alves A."/>
        </authorList>
    </citation>
    <scope>NUCLEOTIDE SEQUENCE</scope>
    <source>
        <strain evidence="11">ATCC 34329</strain>
    </source>
</reference>
<keyword evidence="10" id="KW-1133">Transmembrane helix</keyword>
<dbReference type="GO" id="GO:0005975">
    <property type="term" value="P:carbohydrate metabolic process"/>
    <property type="evidence" value="ECO:0007669"/>
    <property type="project" value="InterPro"/>
</dbReference>